<reference evidence="1 2" key="1">
    <citation type="submission" date="2016-10" db="EMBL/GenBank/DDBJ databases">
        <authorList>
            <person name="de Groot N.N."/>
        </authorList>
    </citation>
    <scope>NUCLEOTIDE SEQUENCE [LARGE SCALE GENOMIC DNA]</scope>
    <source>
        <strain evidence="1 2">CGMCC 1.6502</strain>
    </source>
</reference>
<protein>
    <recommendedName>
        <fullName evidence="3">YlxP-like protein</fullName>
    </recommendedName>
</protein>
<dbReference type="RefSeq" id="WP_093210664.1">
    <property type="nucleotide sequence ID" value="NZ_FNFL01000001.1"/>
</dbReference>
<proteinExistence type="predicted"/>
<evidence type="ECO:0000313" key="2">
    <source>
        <dbReference type="Proteomes" id="UP000198694"/>
    </source>
</evidence>
<organism evidence="1 2">
    <name type="scientific">Sediminibacillus albus</name>
    <dbReference type="NCBI Taxonomy" id="407036"/>
    <lineage>
        <taxon>Bacteria</taxon>
        <taxon>Bacillati</taxon>
        <taxon>Bacillota</taxon>
        <taxon>Bacilli</taxon>
        <taxon>Bacillales</taxon>
        <taxon>Bacillaceae</taxon>
        <taxon>Sediminibacillus</taxon>
    </lineage>
</organism>
<dbReference type="EMBL" id="FNFL01000001">
    <property type="protein sequence ID" value="SDJ71600.1"/>
    <property type="molecule type" value="Genomic_DNA"/>
</dbReference>
<dbReference type="AlphaFoldDB" id="A0A1G8W2B1"/>
<gene>
    <name evidence="1" type="ORF">SAMN05216243_0472</name>
</gene>
<name>A0A1G8W2B1_9BACI</name>
<dbReference type="Gene3D" id="3.30.70.1120">
    <property type="entry name" value="TT1725-like"/>
    <property type="match status" value="1"/>
</dbReference>
<dbReference type="InterPro" id="IPR036746">
    <property type="entry name" value="TT1725-like_sf"/>
</dbReference>
<dbReference type="OrthoDB" id="9809023at2"/>
<evidence type="ECO:0008006" key="3">
    <source>
        <dbReference type="Google" id="ProtNLM"/>
    </source>
</evidence>
<sequence length="92" mass="10739">MILVAEVDCFIYDSHSLKQKRSVIKRIITRLKNDYNIAVSEINHQDLWQRTQIGLVTISNDKVQAERVINQALKLIDSFPEIERGTTDLEWL</sequence>
<dbReference type="STRING" id="407036.SAMN05216243_0472"/>
<dbReference type="InterPro" id="IPR007546">
    <property type="entry name" value="DUF503"/>
</dbReference>
<dbReference type="PANTHER" id="PTHR36441">
    <property type="entry name" value="HYPOTHETICAL CYTOSOLIC PROTEIN"/>
    <property type="match status" value="1"/>
</dbReference>
<dbReference type="Proteomes" id="UP000198694">
    <property type="component" value="Unassembled WGS sequence"/>
</dbReference>
<dbReference type="SUPFAM" id="SSF103007">
    <property type="entry name" value="Hypothetical protein TT1725"/>
    <property type="match status" value="1"/>
</dbReference>
<keyword evidence="2" id="KW-1185">Reference proteome</keyword>
<dbReference type="Pfam" id="PF04456">
    <property type="entry name" value="DUF503"/>
    <property type="match status" value="1"/>
</dbReference>
<accession>A0A1G8W2B1</accession>
<evidence type="ECO:0000313" key="1">
    <source>
        <dbReference type="EMBL" id="SDJ71600.1"/>
    </source>
</evidence>
<dbReference type="PANTHER" id="PTHR36441:SF1">
    <property type="entry name" value="DUF503 DOMAIN-CONTAINING PROTEIN"/>
    <property type="match status" value="1"/>
</dbReference>